<protein>
    <submittedName>
        <fullName evidence="1">Uncharacterized protein</fullName>
    </submittedName>
</protein>
<sequence>MLNYKTWQSRWTGRFLASQAQKSKHKNRSCSWPFWVLSGRAPPSPDGPLMRDCPCAAAHATGERRRYTQVGFESQARLRIYSAKDEETIRHDTQRLFSLNFELCVELFPRV</sequence>
<organism evidence="1 2">
    <name type="scientific">Nannochloropsis gaditana</name>
    <dbReference type="NCBI Taxonomy" id="72520"/>
    <lineage>
        <taxon>Eukaryota</taxon>
        <taxon>Sar</taxon>
        <taxon>Stramenopiles</taxon>
        <taxon>Ochrophyta</taxon>
        <taxon>Eustigmatophyceae</taxon>
        <taxon>Eustigmatales</taxon>
        <taxon>Monodopsidaceae</taxon>
        <taxon>Nannochloropsis</taxon>
    </lineage>
</organism>
<comment type="caution">
    <text evidence="1">The sequence shown here is derived from an EMBL/GenBank/DDBJ whole genome shotgun (WGS) entry which is preliminary data.</text>
</comment>
<dbReference type="Proteomes" id="UP000019335">
    <property type="component" value="Unassembled WGS sequence"/>
</dbReference>
<reference evidence="1 2" key="1">
    <citation type="journal article" date="2014" name="Mol. Plant">
        <title>Chromosome Scale Genome Assembly and Transcriptome Profiling of Nannochloropsis gaditana in Nitrogen Depletion.</title>
        <authorList>
            <person name="Corteggiani Carpinelli E."/>
            <person name="Telatin A."/>
            <person name="Vitulo N."/>
            <person name="Forcato C."/>
            <person name="D'Angelo M."/>
            <person name="Schiavon R."/>
            <person name="Vezzi A."/>
            <person name="Giacometti G.M."/>
            <person name="Morosinotto T."/>
            <person name="Valle G."/>
        </authorList>
    </citation>
    <scope>NUCLEOTIDE SEQUENCE [LARGE SCALE GENOMIC DNA]</scope>
    <source>
        <strain evidence="1 2">B-31</strain>
    </source>
</reference>
<evidence type="ECO:0000313" key="1">
    <source>
        <dbReference type="EMBL" id="EWM20946.1"/>
    </source>
</evidence>
<keyword evidence="2" id="KW-1185">Reference proteome</keyword>
<proteinExistence type="predicted"/>
<dbReference type="AlphaFoldDB" id="W7TKN8"/>
<evidence type="ECO:0000313" key="2">
    <source>
        <dbReference type="Proteomes" id="UP000019335"/>
    </source>
</evidence>
<gene>
    <name evidence="1" type="ORF">Naga_100547g4</name>
</gene>
<accession>W7TKN8</accession>
<dbReference type="EMBL" id="AZIL01002740">
    <property type="protein sequence ID" value="EWM20946.1"/>
    <property type="molecule type" value="Genomic_DNA"/>
</dbReference>
<name>W7TKN8_9STRA</name>